<dbReference type="Pfam" id="PF08417">
    <property type="entry name" value="PaO"/>
    <property type="match status" value="1"/>
</dbReference>
<feature type="transmembrane region" description="Helical" evidence="11">
    <location>
        <begin position="419"/>
        <end position="437"/>
    </location>
</feature>
<keyword evidence="10 11" id="KW-0472">Membrane</keyword>
<dbReference type="InterPro" id="IPR050584">
    <property type="entry name" value="Cholesterol_7-desaturase"/>
</dbReference>
<comment type="subcellular location">
    <subcellularLocation>
        <location evidence="1">Membrane</location>
    </subcellularLocation>
</comment>
<dbReference type="SUPFAM" id="SSF55961">
    <property type="entry name" value="Bet v1-like"/>
    <property type="match status" value="1"/>
</dbReference>
<keyword evidence="3" id="KW-0001">2Fe-2S</keyword>
<evidence type="ECO:0000256" key="6">
    <source>
        <dbReference type="ARBA" id="ARBA00022989"/>
    </source>
</evidence>
<evidence type="ECO:0000256" key="10">
    <source>
        <dbReference type="ARBA" id="ARBA00023136"/>
    </source>
</evidence>
<evidence type="ECO:0000256" key="8">
    <source>
        <dbReference type="ARBA" id="ARBA00023004"/>
    </source>
</evidence>
<dbReference type="SUPFAM" id="SSF50022">
    <property type="entry name" value="ISP domain"/>
    <property type="match status" value="1"/>
</dbReference>
<evidence type="ECO:0000256" key="5">
    <source>
        <dbReference type="ARBA" id="ARBA00022946"/>
    </source>
</evidence>
<dbReference type="PANTHER" id="PTHR21266">
    <property type="entry name" value="IRON-SULFUR DOMAIN CONTAINING PROTEIN"/>
    <property type="match status" value="1"/>
</dbReference>
<keyword evidence="4" id="KW-0479">Metal-binding</keyword>
<dbReference type="GO" id="GO:0010277">
    <property type="term" value="F:chlorophyllide a oxygenase activity"/>
    <property type="evidence" value="ECO:0007669"/>
    <property type="project" value="InterPro"/>
</dbReference>
<dbReference type="GO" id="GO:0005737">
    <property type="term" value="C:cytoplasm"/>
    <property type="evidence" value="ECO:0007669"/>
    <property type="project" value="TreeGrafter"/>
</dbReference>
<feature type="domain" description="Rieske" evidence="12">
    <location>
        <begin position="11"/>
        <end position="122"/>
    </location>
</feature>
<dbReference type="RefSeq" id="WP_190564826.1">
    <property type="nucleotide sequence ID" value="NZ_JACJQU010000028.1"/>
</dbReference>
<evidence type="ECO:0000256" key="1">
    <source>
        <dbReference type="ARBA" id="ARBA00004370"/>
    </source>
</evidence>
<dbReference type="InterPro" id="IPR013626">
    <property type="entry name" value="PaO"/>
</dbReference>
<protein>
    <submittedName>
        <fullName evidence="13">Rieske 2Fe-2S domain-containing protein</fullName>
    </submittedName>
</protein>
<dbReference type="GO" id="GO:0051537">
    <property type="term" value="F:2 iron, 2 sulfur cluster binding"/>
    <property type="evidence" value="ECO:0007669"/>
    <property type="project" value="UniProtKB-KW"/>
</dbReference>
<organism evidence="13 14">
    <name type="scientific">Anabaena sphaerica FACHB-251</name>
    <dbReference type="NCBI Taxonomy" id="2692883"/>
    <lineage>
        <taxon>Bacteria</taxon>
        <taxon>Bacillati</taxon>
        <taxon>Cyanobacteriota</taxon>
        <taxon>Cyanophyceae</taxon>
        <taxon>Nostocales</taxon>
        <taxon>Nostocaceae</taxon>
        <taxon>Anabaena</taxon>
    </lineage>
</organism>
<keyword evidence="8" id="KW-0408">Iron</keyword>
<dbReference type="InterPro" id="IPR036922">
    <property type="entry name" value="Rieske_2Fe-2S_sf"/>
</dbReference>
<accession>A0A927A3X9</accession>
<keyword evidence="5" id="KW-0809">Transit peptide</keyword>
<keyword evidence="2 11" id="KW-0812">Transmembrane</keyword>
<evidence type="ECO:0000256" key="9">
    <source>
        <dbReference type="ARBA" id="ARBA00023014"/>
    </source>
</evidence>
<dbReference type="Gene3D" id="3.90.380.10">
    <property type="entry name" value="Naphthalene 1,2-dioxygenase Alpha Subunit, Chain A, domain 1"/>
    <property type="match status" value="1"/>
</dbReference>
<dbReference type="Proteomes" id="UP000662185">
    <property type="component" value="Unassembled WGS sequence"/>
</dbReference>
<dbReference type="PROSITE" id="PS51296">
    <property type="entry name" value="RIESKE"/>
    <property type="match status" value="1"/>
</dbReference>
<evidence type="ECO:0000256" key="3">
    <source>
        <dbReference type="ARBA" id="ARBA00022714"/>
    </source>
</evidence>
<keyword evidence="7" id="KW-0560">Oxidoreductase</keyword>
<sequence>MKNQFSWTQQWYPISPISYLDPAEPTPVNLLGKKLVIWRDKNENWVVMDDACPHKLARLSLGKINADGTLMCRHHGWCFNSEGKCTKIPMLAGSEAEETACKSERSQVTTYPTKVAQNLLWVWPDHSLTAFADCTSKQPATIPETELDIHATDWYMFEAPVGYTVSVESSFDPSHAQFLHEGIGSFSPEKTVPIQQFENIGEITGQGGFTLKHSGYNLSNKDMEATRKFTPPSANTTIYKYANGKSNLFQLYFVPTKPGYCRYIVKFLTGVNSTSKNPFFNLLPQYFQTGLQHISGYKLGDQDLAMMHSQETLESSIQKPWTKAYFMPAKSDVGVVTFRKWLDEFAGGSPAWSGDIKTSFQELDEQQLFDRWHRHTKHCPSCRSSLMLIEKLQRICNISTVVFAVLTLLLIIISVPVQLAVISTIIAVVSSLAFYLLDDLKHRFLSSVPKRGIPWVKLYKNQVKIG</sequence>
<keyword evidence="14" id="KW-1185">Reference proteome</keyword>
<dbReference type="Gene3D" id="2.102.10.10">
    <property type="entry name" value="Rieske [2Fe-2S] iron-sulphur domain"/>
    <property type="match status" value="1"/>
</dbReference>
<gene>
    <name evidence="13" type="ORF">H6G06_25290</name>
</gene>
<proteinExistence type="predicted"/>
<dbReference type="GO" id="GO:0046872">
    <property type="term" value="F:metal ion binding"/>
    <property type="evidence" value="ECO:0007669"/>
    <property type="project" value="UniProtKB-KW"/>
</dbReference>
<evidence type="ECO:0000256" key="4">
    <source>
        <dbReference type="ARBA" id="ARBA00022723"/>
    </source>
</evidence>
<dbReference type="PANTHER" id="PTHR21266:SF32">
    <property type="entry name" value="CHOLESTEROL 7-DESATURASE NVD"/>
    <property type="match status" value="1"/>
</dbReference>
<dbReference type="GO" id="GO:0016705">
    <property type="term" value="F:oxidoreductase activity, acting on paired donors, with incorporation or reduction of molecular oxygen"/>
    <property type="evidence" value="ECO:0007669"/>
    <property type="project" value="UniProtKB-ARBA"/>
</dbReference>
<dbReference type="EMBL" id="JACJQU010000028">
    <property type="protein sequence ID" value="MBD2296706.1"/>
    <property type="molecule type" value="Genomic_DNA"/>
</dbReference>
<keyword evidence="9" id="KW-0411">Iron-sulfur</keyword>
<evidence type="ECO:0000259" key="12">
    <source>
        <dbReference type="PROSITE" id="PS51296"/>
    </source>
</evidence>
<dbReference type="GO" id="GO:0016020">
    <property type="term" value="C:membrane"/>
    <property type="evidence" value="ECO:0007669"/>
    <property type="project" value="UniProtKB-SubCell"/>
</dbReference>
<evidence type="ECO:0000256" key="7">
    <source>
        <dbReference type="ARBA" id="ARBA00023002"/>
    </source>
</evidence>
<comment type="caution">
    <text evidence="13">The sequence shown here is derived from an EMBL/GenBank/DDBJ whole genome shotgun (WGS) entry which is preliminary data.</text>
</comment>
<keyword evidence="6 11" id="KW-1133">Transmembrane helix</keyword>
<name>A0A927A3X9_9NOST</name>
<feature type="transmembrane region" description="Helical" evidence="11">
    <location>
        <begin position="395"/>
        <end position="413"/>
    </location>
</feature>
<evidence type="ECO:0000313" key="13">
    <source>
        <dbReference type="EMBL" id="MBD2296706.1"/>
    </source>
</evidence>
<dbReference type="AlphaFoldDB" id="A0A927A3X9"/>
<evidence type="ECO:0000256" key="2">
    <source>
        <dbReference type="ARBA" id="ARBA00022692"/>
    </source>
</evidence>
<evidence type="ECO:0000313" key="14">
    <source>
        <dbReference type="Proteomes" id="UP000662185"/>
    </source>
</evidence>
<dbReference type="Pfam" id="PF00355">
    <property type="entry name" value="Rieske"/>
    <property type="match status" value="1"/>
</dbReference>
<dbReference type="InterPro" id="IPR017941">
    <property type="entry name" value="Rieske_2Fe-2S"/>
</dbReference>
<evidence type="ECO:0000256" key="11">
    <source>
        <dbReference type="SAM" id="Phobius"/>
    </source>
</evidence>
<reference evidence="14" key="1">
    <citation type="journal article" date="2020" name="ISME J.">
        <title>Comparative genomics reveals insights into cyanobacterial evolution and habitat adaptation.</title>
        <authorList>
            <person name="Chen M.Y."/>
            <person name="Teng W.K."/>
            <person name="Zhao L."/>
            <person name="Hu C.X."/>
            <person name="Zhou Y.K."/>
            <person name="Han B.P."/>
            <person name="Song L.R."/>
            <person name="Shu W.S."/>
        </authorList>
    </citation>
    <scope>NUCLEOTIDE SEQUENCE [LARGE SCALE GENOMIC DNA]</scope>
    <source>
        <strain evidence="14">FACHB-251</strain>
    </source>
</reference>